<dbReference type="AlphaFoldDB" id="A0A1I6GM04"/>
<evidence type="ECO:0000256" key="1">
    <source>
        <dbReference type="ARBA" id="ARBA00023125"/>
    </source>
</evidence>
<organism evidence="4 5">
    <name type="scientific">Yoonia tamlensis</name>
    <dbReference type="NCBI Taxonomy" id="390270"/>
    <lineage>
        <taxon>Bacteria</taxon>
        <taxon>Pseudomonadati</taxon>
        <taxon>Pseudomonadota</taxon>
        <taxon>Alphaproteobacteria</taxon>
        <taxon>Rhodobacterales</taxon>
        <taxon>Paracoccaceae</taxon>
        <taxon>Yoonia</taxon>
    </lineage>
</organism>
<sequence>MPAPKRELLLQTAEAVFSKEGFKGVSVDRVLAEAGVAKMTLYKGFKGKHELICETLRRRGDRLATHLETYVAAAGPRTVDQILSCFDGMQDWAERSDFNGCYFVSALTEYGDSQDEIGEIARQYKKRFLDRLYSLCLPLGLAQPDNLPRSLFLLIEGATVTHMSLGDKAGYARAKAIAAQLLT</sequence>
<dbReference type="InterPro" id="IPR050109">
    <property type="entry name" value="HTH-type_TetR-like_transc_reg"/>
</dbReference>
<accession>A0A1I6GM04</accession>
<dbReference type="Pfam" id="PF00440">
    <property type="entry name" value="TetR_N"/>
    <property type="match status" value="1"/>
</dbReference>
<protein>
    <submittedName>
        <fullName evidence="4">Transcriptional regulator, TetR family</fullName>
    </submittedName>
</protein>
<dbReference type="OrthoDB" id="8478851at2"/>
<dbReference type="RefSeq" id="WP_090199283.1">
    <property type="nucleotide sequence ID" value="NZ_FOYP01000001.1"/>
</dbReference>
<keyword evidence="1 2" id="KW-0238">DNA-binding</keyword>
<dbReference type="PRINTS" id="PR00455">
    <property type="entry name" value="HTHTETR"/>
</dbReference>
<dbReference type="SUPFAM" id="SSF46689">
    <property type="entry name" value="Homeodomain-like"/>
    <property type="match status" value="1"/>
</dbReference>
<evidence type="ECO:0000313" key="4">
    <source>
        <dbReference type="EMBL" id="SFR43255.1"/>
    </source>
</evidence>
<dbReference type="EMBL" id="FOYP01000001">
    <property type="protein sequence ID" value="SFR43255.1"/>
    <property type="molecule type" value="Genomic_DNA"/>
</dbReference>
<reference evidence="5" key="1">
    <citation type="submission" date="2016-10" db="EMBL/GenBank/DDBJ databases">
        <authorList>
            <person name="Varghese N."/>
            <person name="Submissions S."/>
        </authorList>
    </citation>
    <scope>NUCLEOTIDE SEQUENCE [LARGE SCALE GENOMIC DNA]</scope>
    <source>
        <strain evidence="5">DSM 26879</strain>
    </source>
</reference>
<evidence type="ECO:0000256" key="2">
    <source>
        <dbReference type="PROSITE-ProRule" id="PRU00335"/>
    </source>
</evidence>
<evidence type="ECO:0000259" key="3">
    <source>
        <dbReference type="PROSITE" id="PS50977"/>
    </source>
</evidence>
<dbReference type="Gene3D" id="1.10.357.10">
    <property type="entry name" value="Tetracycline Repressor, domain 2"/>
    <property type="match status" value="1"/>
</dbReference>
<dbReference type="GO" id="GO:0003700">
    <property type="term" value="F:DNA-binding transcription factor activity"/>
    <property type="evidence" value="ECO:0007669"/>
    <property type="project" value="TreeGrafter"/>
</dbReference>
<gene>
    <name evidence="4" type="ORF">SAMN04488005_1882</name>
</gene>
<feature type="domain" description="HTH tetR-type" evidence="3">
    <location>
        <begin position="3"/>
        <end position="63"/>
    </location>
</feature>
<dbReference type="PANTHER" id="PTHR30055:SF200">
    <property type="entry name" value="HTH-TYPE TRANSCRIPTIONAL REPRESSOR BDCR"/>
    <property type="match status" value="1"/>
</dbReference>
<evidence type="ECO:0000313" key="5">
    <source>
        <dbReference type="Proteomes" id="UP000199478"/>
    </source>
</evidence>
<dbReference type="SUPFAM" id="SSF48498">
    <property type="entry name" value="Tetracyclin repressor-like, C-terminal domain"/>
    <property type="match status" value="1"/>
</dbReference>
<proteinExistence type="predicted"/>
<dbReference type="STRING" id="390270.SAMN04488005_1882"/>
<dbReference type="GO" id="GO:0000976">
    <property type="term" value="F:transcription cis-regulatory region binding"/>
    <property type="evidence" value="ECO:0007669"/>
    <property type="project" value="TreeGrafter"/>
</dbReference>
<dbReference type="InterPro" id="IPR036271">
    <property type="entry name" value="Tet_transcr_reg_TetR-rel_C_sf"/>
</dbReference>
<feature type="DNA-binding region" description="H-T-H motif" evidence="2">
    <location>
        <begin position="26"/>
        <end position="45"/>
    </location>
</feature>
<keyword evidence="5" id="KW-1185">Reference proteome</keyword>
<dbReference type="InterPro" id="IPR001647">
    <property type="entry name" value="HTH_TetR"/>
</dbReference>
<dbReference type="Proteomes" id="UP000199478">
    <property type="component" value="Unassembled WGS sequence"/>
</dbReference>
<dbReference type="PROSITE" id="PS50977">
    <property type="entry name" value="HTH_TETR_2"/>
    <property type="match status" value="1"/>
</dbReference>
<name>A0A1I6GM04_9RHOB</name>
<dbReference type="PANTHER" id="PTHR30055">
    <property type="entry name" value="HTH-TYPE TRANSCRIPTIONAL REGULATOR RUTR"/>
    <property type="match status" value="1"/>
</dbReference>
<dbReference type="InterPro" id="IPR009057">
    <property type="entry name" value="Homeodomain-like_sf"/>
</dbReference>